<dbReference type="InterPro" id="IPR012334">
    <property type="entry name" value="Pectin_lyas_fold"/>
</dbReference>
<dbReference type="InterPro" id="IPR011050">
    <property type="entry name" value="Pectin_lyase_fold/virulence"/>
</dbReference>
<organism evidence="6 7">
    <name type="scientific">Ideonella azotifigens</name>
    <dbReference type="NCBI Taxonomy" id="513160"/>
    <lineage>
        <taxon>Bacteria</taxon>
        <taxon>Pseudomonadati</taxon>
        <taxon>Pseudomonadota</taxon>
        <taxon>Betaproteobacteria</taxon>
        <taxon>Burkholderiales</taxon>
        <taxon>Sphaerotilaceae</taxon>
        <taxon>Ideonella</taxon>
    </lineage>
</organism>
<feature type="chain" id="PRO_5046611681" description="Filamentous haemagglutinin FhaB/tRNA nuclease CdiA-like TPS domain-containing protein" evidence="4">
    <location>
        <begin position="35"/>
        <end position="3501"/>
    </location>
</feature>
<dbReference type="PANTHER" id="PTHR12338:SF8">
    <property type="entry name" value="HEME_HEMOPEXIN-BINDING PROTEIN"/>
    <property type="match status" value="1"/>
</dbReference>
<proteinExistence type="predicted"/>
<dbReference type="InterPro" id="IPR050909">
    <property type="entry name" value="Bact_Autotransporter_VF"/>
</dbReference>
<dbReference type="Pfam" id="PF12545">
    <property type="entry name" value="DUF3739"/>
    <property type="match status" value="1"/>
</dbReference>
<name>A0ABP3VCP8_9BURK</name>
<dbReference type="SMART" id="SM00912">
    <property type="entry name" value="Haemagg_act"/>
    <property type="match status" value="1"/>
</dbReference>
<reference evidence="7" key="1">
    <citation type="journal article" date="2019" name="Int. J. Syst. Evol. Microbiol.">
        <title>The Global Catalogue of Microorganisms (GCM) 10K type strain sequencing project: providing services to taxonomists for standard genome sequencing and annotation.</title>
        <authorList>
            <consortium name="The Broad Institute Genomics Platform"/>
            <consortium name="The Broad Institute Genome Sequencing Center for Infectious Disease"/>
            <person name="Wu L."/>
            <person name="Ma J."/>
        </authorList>
    </citation>
    <scope>NUCLEOTIDE SEQUENCE [LARGE SCALE GENOMIC DNA]</scope>
    <source>
        <strain evidence="7">JCM 15503</strain>
    </source>
</reference>
<evidence type="ECO:0000256" key="1">
    <source>
        <dbReference type="ARBA" id="ARBA00004613"/>
    </source>
</evidence>
<dbReference type="InterPro" id="IPR021026">
    <property type="entry name" value="Filamn_hemagglutn_DUF3739"/>
</dbReference>
<evidence type="ECO:0000256" key="3">
    <source>
        <dbReference type="ARBA" id="ARBA00022729"/>
    </source>
</evidence>
<feature type="signal peptide" evidence="4">
    <location>
        <begin position="1"/>
        <end position="34"/>
    </location>
</feature>
<protein>
    <recommendedName>
        <fullName evidence="5">Filamentous haemagglutinin FhaB/tRNA nuclease CdiA-like TPS domain-containing protein</fullName>
    </recommendedName>
</protein>
<dbReference type="Gene3D" id="2.160.20.10">
    <property type="entry name" value="Single-stranded right-handed beta-helix, Pectin lyase-like"/>
    <property type="match status" value="1"/>
</dbReference>
<evidence type="ECO:0000256" key="2">
    <source>
        <dbReference type="ARBA" id="ARBA00022525"/>
    </source>
</evidence>
<keyword evidence="3 4" id="KW-0732">Signal</keyword>
<sequence>MASGMASPRALRFPSSLTPLMAALATCWPLWVAAQARPAAPPVAAVPVPSASWRVYGSGGAAPVNTPNASGGVNQSISQTSQRAIYQWQSFDIGANSSVTFDMADKGYSALNRVMGGTAPSQIFGKLTATKGGEIYLINANGILFGKGAQVNTGSLIASALNLTDDEFKSGLTNSLLYNTLSPTFKYDGEAANFVDSKNFVRVDEGATITTDNGGRVFLFAKRVENAGSISTPGGQTLLAGGGAIYLQRPDSRPLYASETNPDVPALRGLLVEVGAGPKDAEDRQGSVVNTTSGLISTARGNTTLVGMTVNQMGRISATTSVTENGSIILRAQGNAKAGTSSVDATQAGALVLGAGSQTTIAPDNAAEQNGNKPLTSDGNATFVAPRIDLAGASVLLDTGAKIIAPGATVDVRAEKVPNYEPTATRGYAADKGVDEASRIVLAEDALIDVSGTTDTVASVSQFFVTTGLLGSNDLKDAPIQKDGLLYRSKVTVDVRQDSALLGSLEGYRDGIQQTIGERLSAGGKVRLTAGSGVLIRAGSRIDVSGGQVAYTAAEVRETQLISSTGQLYDLNSAPADLVYNSALNLQKGSAAGYDRWGVKVNYGSLTPTHHEDGYTEGRAAGSVAIVAPRVVAQGAMDAHVMQGTRQQQGLDAQAVRGSLNIGAVVQRQQDFSSDKYNGDAVLDFFNLSTQGPQVDEGLWTDAMAAALPAASGMSRDTLLDAGFGQVAIAANGNVSVLGQSTNAALDLGDQATLRLLSSRGDVQLGGQVRSAGGKVELNSKQGQATLANGTTVQLQGRFINTLIDGPKATSASTGGSFSASGNTGVQLGRGSVVDVSGGAVVGTDGTLRGGNAGSIALAYTALDLPEAPGLQLGGQLLGQSLATGGTLSLTAPSLQLGSSAVAPAAGTQLVNASLLQQGGFGSFVLDGRHELRVAAGSHVTLHRDEWQLDPRLAVLAASGSDWRSLATAGPLPGVAPAAVNLSLRASGTDSTDGRLVVNQGAVIESTALSTLSLSARNQLLMDGALHTAGGKVALAVSATKEEVAGAPSDTMLWLGSHSSVDVSGTTLPSPTTNGLRQGQVLDGGSIALKVGSDVPATSPVLVIQQGATLAAHGASAELDRSSLGEGGVRWARQQVDSNGGTLSIEAGRALVTEGSIDLHAGGAKASGGTLNVTLNAAATQQPGNAENVRHELRIATGPTEKTAGVTLGDTAAIDGLNDTASISTAAIRASGVANLGLSARDSLRFLGGANLDLTGTLTLASRSLGVQPGQAVQLNAGQVQLQGGVSGANGTAMPVMQARAGDATLGIHSRDGLLVSGNWVTQDLAKLALAAEGDLMLQGLNSSALKGSLVTAGDLSLRARQLYPGTGVDFRISAVDHDVSIAGNGADATKIAAPLSAGGTLGITAATITQGGVVRAPQGQILLTASEAVRFEAGSSTSVSAAGLLLPYGTGSEDRWLAPDGSVLAAAPTKRIDIASPDVAVAAGAQLDLSGGGDLAAYTFVPGRGGSTDVFAGGNGAYALVPTVHGAALYDSTLAGAAAQGRQIEIGTGGPVPAGTYTLLPARYALQPGAFLVEPVKASTPLALNTAVTQTDGSVWVGARLSTAGTGAADQQTSTWRITTREIASTRSEVRSASANTTFTDRAATAGTATLERPMDAGTLALSTVNATLQGQVAMAGAKAGTGQAAGRGGRAEFSAAEIAVGAVEGGAGDGALQLGVATLNQLGAQTLVLGARSGSAAEDGSVPLNVNAQHVTVATNGEVLSVPDLVIAATDKVDIAAGSVLRAAPASAAADAPATYSLQGDGAALRLASAPGATLSRQGTTLQAGALSVGGQVQLQASSGSLLLDATQDAKIAGSAQLLASELTLGAPTLTIGGPAGGPGVLSLTPALLAQASQANQLTLHAYRFINLKDGAVLGEAADGTPTLDRLVLDTPTLRAIEATGAGARITAGEITLTNSAGLTGGAAQAGDGQVTLHASAAAGGSGDIRLASGRMVAQGAASLTLQADNAVAIAGRDAALASAGDLTLQSRGVVAETAGADATLQAGGKAWLTATADSVAPPSALGAAFHLEAAQIQQDGRIVLPSGDVSLSARDGVVLGAGSRIDVSGRTVAVGEASVDLGGGQVNLSAQAGDVMMQGGVINVSAAGNAEGGRLSLAAPQGAVQLLAGQLVGSSQGQTGAELSVDSGAAVDLAALAQRMGESDPASFAGAIRVHQRSGDLLIGAQTQLAAREIELSTDGGALTVRGTLDARGADGGRIALASRDALTLASGSALLASAQAVDGSGDGGRVELNASAGALQLQAGSRIDVAGGVNGDAGRLLLRAARQGITADNPDGAGVAIAPLAASITGAGRIDVEAVKVYDGIDTVTDYAAPAAGTLLASTLATEGQNFIGANGGKAELLANRLAGGNADLLAALRIHAGAEIRSEGDLSVAMQGGTWATPTERATVQQNDGEASHVGDSSITLRAAGSLSVGSSIAAGFHWSGLSSAGGSLRFVAGADLNAAAVNAVQRGSNADLSIGRMQSGTPAVTTVRTTTGDITLAAARDIDLTQGQTRLYSWGVGSTDAAALAASKTLGQADLFRVDAGDLRVSAGQSVRSRSVTADPYQQYYTNTLQSAHANGWTRITERGPLVYWTSEPDTYEAGFQHGLASFGGGCIDVSAGTDVRELMLAAPTTGFIDADGAHSYGGGSVHVQAGRDVVGGLIQAGGRELTVQAGRDVAWQENQALTERGAITAGLQLAHENTTMDISARRDLTLGSDVSSHAVDGRWISGLDGQASLSLRAAGGDLRYRADAEPDTPLNTAGDAQTVNLLPTQVLMAAPSGSLQVGGYLAAPVIQQAEAAAARLDLLAGQQLTLATSLQVNASWTQGVSYQDDSGIDAQSLNGQGLPGSAWLALGYGDLARGDGNGLDRTDRTPVRMIAAGGDLEVQSSLRSARPVRLMAERDILLTGSNVNAGLEVQQQAVRLDGNTPAINAPASELSLLQAGRDIQLGLASIRVAGPGDLVLTAGRDIDLGSAAGLQAVGNVDNSTRLSEGSAHLTLVAGLRADGADYADAARRGFGVLGAAALAARAGDVYALLSAADGQVPALGSEAAKAFAAQGTQAQLAQVKALLGDAGYQAAVVRYVRSLPGHASDSDAQALAALGTLSAVKQAAAPAALLAEALGRADAARRQPFIAAVAKADTPAGAKALVDFMQAQTGQALSLDAALVAFEALPQERQLLRLNAVLVDEVRTQGRAAVAARLADDKEAAYDRGYAAINALFPLEGNGRPGGEIRLPATQARTLQGSGITLLAPGGAVNAGESGGSQKPASELGIVTVAGGDIDGIAHGDILVNQSRIFTLAQGDILLWSSTGDVDAGRGAKTVVGAPPPVFRLDGNGRIVVDTSGSFSGSGIAVLDANSALDLYAPAGAIDAGEAGIRALGTVTLGADVVRGADDIVGGSVVGAPPAAPNVGLTAGLAQVNEASASAAKAAGDDEEERRRKRRARRQLLLEFLGFGQG</sequence>
<keyword evidence="2" id="KW-0964">Secreted</keyword>
<dbReference type="PANTHER" id="PTHR12338">
    <property type="entry name" value="AUTOTRANSPORTER"/>
    <property type="match status" value="1"/>
</dbReference>
<dbReference type="NCBIfam" id="TIGR01901">
    <property type="entry name" value="adhes_NPXG"/>
    <property type="match status" value="1"/>
</dbReference>
<dbReference type="EMBL" id="BAAAEW010000021">
    <property type="protein sequence ID" value="GAA0755126.1"/>
    <property type="molecule type" value="Genomic_DNA"/>
</dbReference>
<evidence type="ECO:0000313" key="6">
    <source>
        <dbReference type="EMBL" id="GAA0755126.1"/>
    </source>
</evidence>
<dbReference type="Pfam" id="PF05860">
    <property type="entry name" value="TPS"/>
    <property type="match status" value="1"/>
</dbReference>
<dbReference type="SUPFAM" id="SSF51126">
    <property type="entry name" value="Pectin lyase-like"/>
    <property type="match status" value="1"/>
</dbReference>
<comment type="subcellular location">
    <subcellularLocation>
        <location evidence="1">Secreted</location>
    </subcellularLocation>
</comment>
<accession>A0ABP3VCP8</accession>
<evidence type="ECO:0000313" key="7">
    <source>
        <dbReference type="Proteomes" id="UP001500279"/>
    </source>
</evidence>
<evidence type="ECO:0000256" key="4">
    <source>
        <dbReference type="SAM" id="SignalP"/>
    </source>
</evidence>
<evidence type="ECO:0000259" key="5">
    <source>
        <dbReference type="SMART" id="SM00912"/>
    </source>
</evidence>
<feature type="domain" description="Filamentous haemagglutinin FhaB/tRNA nuclease CdiA-like TPS" evidence="5">
    <location>
        <begin position="59"/>
        <end position="167"/>
    </location>
</feature>
<dbReference type="Proteomes" id="UP001500279">
    <property type="component" value="Unassembled WGS sequence"/>
</dbReference>
<comment type="caution">
    <text evidence="6">The sequence shown here is derived from an EMBL/GenBank/DDBJ whole genome shotgun (WGS) entry which is preliminary data.</text>
</comment>
<gene>
    <name evidence="6" type="ORF">GCM10009107_32300</name>
</gene>
<keyword evidence="7" id="KW-1185">Reference proteome</keyword>
<dbReference type="InterPro" id="IPR008638">
    <property type="entry name" value="FhaB/CdiA-like_TPS"/>
</dbReference>